<name>A0ABT7L4U8_9BACI</name>
<evidence type="ECO:0000313" key="1">
    <source>
        <dbReference type="EMBL" id="MDL4840409.1"/>
    </source>
</evidence>
<dbReference type="Gene3D" id="1.20.1260.10">
    <property type="match status" value="2"/>
</dbReference>
<keyword evidence="2" id="KW-1185">Reference proteome</keyword>
<evidence type="ECO:0000313" key="2">
    <source>
        <dbReference type="Proteomes" id="UP001235343"/>
    </source>
</evidence>
<gene>
    <name evidence="1" type="ORF">QQS35_08125</name>
</gene>
<organism evidence="1 2">
    <name type="scientific">Aquibacillus rhizosphaerae</name>
    <dbReference type="NCBI Taxonomy" id="3051431"/>
    <lineage>
        <taxon>Bacteria</taxon>
        <taxon>Bacillati</taxon>
        <taxon>Bacillota</taxon>
        <taxon>Bacilli</taxon>
        <taxon>Bacillales</taxon>
        <taxon>Bacillaceae</taxon>
        <taxon>Aquibacillus</taxon>
    </lineage>
</organism>
<dbReference type="RefSeq" id="WP_285931449.1">
    <property type="nucleotide sequence ID" value="NZ_JASTZU010000027.1"/>
</dbReference>
<dbReference type="InterPro" id="IPR012347">
    <property type="entry name" value="Ferritin-like"/>
</dbReference>
<accession>A0ABT7L4U8</accession>
<dbReference type="EMBL" id="JASTZU010000027">
    <property type="protein sequence ID" value="MDL4840409.1"/>
    <property type="molecule type" value="Genomic_DNA"/>
</dbReference>
<sequence>METNSSNYEKVLKQMKEHQKNKKLVSSELGDLFANYLGDSLFSCVFQHHLQVVEDDEVKEFLKYALDTSKKHLNTITDIYIKEGIPVPVGFGEQDVRLDAPRLFSDIFMVFYITEMSRAGLMTYGSALSSASRYDIIDYFDMCIQDTITTYKKGLHLLLSKGFDIVPPAIPYPKKVDFVENDSFISVIAGKSRPLTALEIKHLQVNINTNTLGKAFMLGFSQIASSDKLRKYFQEGAQLADKQIKQLGKVMMNENVPSPKLMDEHLTDSTTPPFSDKLMLYHAGLANAIGMQNYGIAVSKIMRHDIHLQFVRLTSGIAKYADQGLNMMIDYGWFEKPPTAADRKKLADRSTGSNPKD</sequence>
<protein>
    <submittedName>
        <fullName evidence="1">DUF3231 family protein</fullName>
    </submittedName>
</protein>
<dbReference type="InterPro" id="IPR021617">
    <property type="entry name" value="DUF3231"/>
</dbReference>
<comment type="caution">
    <text evidence="1">The sequence shown here is derived from an EMBL/GenBank/DDBJ whole genome shotgun (WGS) entry which is preliminary data.</text>
</comment>
<proteinExistence type="predicted"/>
<reference evidence="1 2" key="1">
    <citation type="submission" date="2023-06" db="EMBL/GenBank/DDBJ databases">
        <title>Aquibacillus rhizosphaerae LR5S19.</title>
        <authorList>
            <person name="Sun J.-Q."/>
        </authorList>
    </citation>
    <scope>NUCLEOTIDE SEQUENCE [LARGE SCALE GENOMIC DNA]</scope>
    <source>
        <strain evidence="1 2">LR5S19</strain>
    </source>
</reference>
<dbReference type="Pfam" id="PF11553">
    <property type="entry name" value="DUF3231"/>
    <property type="match status" value="2"/>
</dbReference>
<dbReference type="Proteomes" id="UP001235343">
    <property type="component" value="Unassembled WGS sequence"/>
</dbReference>